<dbReference type="Proteomes" id="UP000000759">
    <property type="component" value="Chromosome 9"/>
</dbReference>
<dbReference type="Pfam" id="PF09363">
    <property type="entry name" value="XFP_C"/>
    <property type="match status" value="1"/>
</dbReference>
<dbReference type="InterPro" id="IPR019789">
    <property type="entry name" value="Xul5P/Fru6P_PKetolase_ThDP_BS"/>
</dbReference>
<dbReference type="SUPFAM" id="SSF52518">
    <property type="entry name" value="Thiamin diphosphate-binding fold (THDP-binding)"/>
    <property type="match status" value="2"/>
</dbReference>
<evidence type="ECO:0000256" key="3">
    <source>
        <dbReference type="ARBA" id="ARBA00023052"/>
    </source>
</evidence>
<sequence>MNEKTSYNETKTRRKTVPSAFLMVDRYWMASNYLVVGQIYLMDKNPLLKQPLKPDHVKSRLLGHFGTCPGQNFIYVHLNRIICERKLSMFYVCGPGHGGPAMFAQTYLEGSFTERYPDISKDEEGIGKLFKQFSFPGGFPSHAAPETPGSIHEGGELGYSLSHAFGAVFDKPDLIVACVVGDGEAETGPLATSWHSNKFLNPAKDGAVLPILHLNGFKIANPVVLARIPEEELLSLFRGYGYNPVIVEGSDPAEMHPKFAAELDYAVDTILSIQKEARTHLEEGLQLRRPTWPVILLKTPKGWTGPSEVDGVKIEGSYKSHQVPVSNPSENLEHLDILEKWLRSYQPENAFDDNGKLLPELQALVPPRHLRMGSNPYTNPVISPLLLPSYEAYGVKIDKNSRGKAKASDTFTLGTYLRDVIIKNVKHKNFRIFSPDETASNRLHAVYEATNKQWMGSLNSDDDTLADHGRVIEMLSEHQCEGWLEGYLLTGGHGLLNSYEAFIHIVSSMFNQHAKWLKICKETPWRNELSSLNILLSSHVWRQDHNGKAIPTVRCWIDSDALIQSYLLQFFVGFTHQDPGFLQHVASKKPGIIRIYLPPDGNCLLSVMDHCLSSRHYVNIVVAGKHPSHQWLTPAEASEHCTEGIGIWKWASNDIGREPDIIVACAGDVPTLEALAAVSIVRKKMPEFRIRFINVVDLMKLTNTSHHPHGLSNEKFDSLFTTDKPVLFDFHAYPELVEQLIFCRSNRNFTVRGYKEEGTMSTPFDGCVMNGVDRFHLVIDICNIIEHHCRTVTEKTRWLAPYVSQDMRQLLAKHKKYIHGNGVDLEEVADWEWEC</sequence>
<dbReference type="PROSITE" id="PS60002">
    <property type="entry name" value="PHOSPHOKETOLASE_1"/>
    <property type="match status" value="1"/>
</dbReference>
<evidence type="ECO:0000256" key="1">
    <source>
        <dbReference type="ARBA" id="ARBA00001964"/>
    </source>
</evidence>
<dbReference type="InterPro" id="IPR018969">
    <property type="entry name" value="Xul5P/Fru6P_PKetolase_C"/>
</dbReference>
<keyword evidence="4" id="KW-0456">Lyase</keyword>
<name>B7G0U4_PHATC</name>
<dbReference type="EMBL" id="CM000612">
    <property type="protein sequence ID" value="EEC47950.1"/>
    <property type="molecule type" value="Genomic_DNA"/>
</dbReference>
<dbReference type="InterPro" id="IPR005593">
    <property type="entry name" value="Xul5P/Fru6P_PKetolase"/>
</dbReference>
<dbReference type="InterPro" id="IPR009014">
    <property type="entry name" value="Transketo_C/PFOR_II"/>
</dbReference>
<protein>
    <submittedName>
        <fullName evidence="7">Phosphoketolase</fullName>
    </submittedName>
</protein>
<dbReference type="KEGG" id="pti:PHATRDRAFT_36257"/>
<dbReference type="InParanoid" id="B7G0U4"/>
<dbReference type="Pfam" id="PF09364">
    <property type="entry name" value="XFP_N"/>
    <property type="match status" value="1"/>
</dbReference>
<dbReference type="InterPro" id="IPR018970">
    <property type="entry name" value="Xul5P/Fru6P_PKetolase_N"/>
</dbReference>
<dbReference type="PIRSF" id="PIRSF017245">
    <property type="entry name" value="Phosphoketolase"/>
    <property type="match status" value="1"/>
</dbReference>
<dbReference type="OMA" id="VAGKQPC"/>
<feature type="domain" description="Xylulose 5-phosphate/Fructose 6-phosphate phosphoketolase C-terminal" evidence="5">
    <location>
        <begin position="625"/>
        <end position="833"/>
    </location>
</feature>
<evidence type="ECO:0000259" key="5">
    <source>
        <dbReference type="Pfam" id="PF09363"/>
    </source>
</evidence>
<comment type="cofactor">
    <cofactor evidence="1">
        <name>thiamine diphosphate</name>
        <dbReference type="ChEBI" id="CHEBI:58937"/>
    </cofactor>
</comment>
<feature type="domain" description="Xylulose 5-phosphate/Fructose 6-phosphate phosphoketolase N-terminal" evidence="6">
    <location>
        <begin position="22"/>
        <end position="379"/>
    </location>
</feature>
<dbReference type="STRING" id="556484.B7G0U4"/>
<dbReference type="Pfam" id="PF03894">
    <property type="entry name" value="XFP"/>
    <property type="match status" value="2"/>
</dbReference>
<dbReference type="GO" id="GO:0005975">
    <property type="term" value="P:carbohydrate metabolic process"/>
    <property type="evidence" value="ECO:0007669"/>
    <property type="project" value="InterPro"/>
</dbReference>
<dbReference type="Gene3D" id="3.40.50.970">
    <property type="match status" value="3"/>
</dbReference>
<keyword evidence="3" id="KW-0786">Thiamine pyrophosphate</keyword>
<accession>B7G0U4</accession>
<dbReference type="HOGENOM" id="CLU_013954_2_0_1"/>
<dbReference type="PROSITE" id="PS60003">
    <property type="entry name" value="PHOSPHOKETOLASE_2"/>
    <property type="match status" value="1"/>
</dbReference>
<reference evidence="8" key="2">
    <citation type="submission" date="2008-08" db="EMBL/GenBank/DDBJ databases">
        <authorList>
            <consortium name="Diatom Consortium"/>
            <person name="Grigoriev I."/>
            <person name="Grimwood J."/>
            <person name="Kuo A."/>
            <person name="Otillar R.P."/>
            <person name="Salamov A."/>
            <person name="Detter J.C."/>
            <person name="Lindquist E."/>
            <person name="Shapiro H."/>
            <person name="Lucas S."/>
            <person name="Glavina del Rio T."/>
            <person name="Pitluck S."/>
            <person name="Rokhsar D."/>
            <person name="Bowler C."/>
        </authorList>
    </citation>
    <scope>GENOME REANNOTATION</scope>
    <source>
        <strain evidence="8">CCAP 1055/1</strain>
    </source>
</reference>
<dbReference type="Gene3D" id="3.40.50.920">
    <property type="match status" value="1"/>
</dbReference>
<organism evidence="7 8">
    <name type="scientific">Phaeodactylum tricornutum (strain CCAP 1055/1)</name>
    <dbReference type="NCBI Taxonomy" id="556484"/>
    <lineage>
        <taxon>Eukaryota</taxon>
        <taxon>Sar</taxon>
        <taxon>Stramenopiles</taxon>
        <taxon>Ochrophyta</taxon>
        <taxon>Bacillariophyta</taxon>
        <taxon>Bacillariophyceae</taxon>
        <taxon>Bacillariophycidae</taxon>
        <taxon>Naviculales</taxon>
        <taxon>Phaeodactylaceae</taxon>
        <taxon>Phaeodactylum</taxon>
    </lineage>
</organism>
<evidence type="ECO:0000256" key="4">
    <source>
        <dbReference type="ARBA" id="ARBA00023239"/>
    </source>
</evidence>
<keyword evidence="8" id="KW-1185">Reference proteome</keyword>
<dbReference type="PaxDb" id="2850-Phatr36257"/>
<comment type="similarity">
    <text evidence="2">Belongs to the XFP family.</text>
</comment>
<evidence type="ECO:0000313" key="8">
    <source>
        <dbReference type="Proteomes" id="UP000000759"/>
    </source>
</evidence>
<dbReference type="eggNOG" id="ENOG502QUUF">
    <property type="taxonomic scope" value="Eukaryota"/>
</dbReference>
<dbReference type="InterPro" id="IPR029061">
    <property type="entry name" value="THDP-binding"/>
</dbReference>
<dbReference type="PANTHER" id="PTHR31273:SF0">
    <property type="entry name" value="PHOSPHOKETOLASE-RELATED"/>
    <property type="match status" value="1"/>
</dbReference>
<reference evidence="7 8" key="1">
    <citation type="journal article" date="2008" name="Nature">
        <title>The Phaeodactylum genome reveals the evolutionary history of diatom genomes.</title>
        <authorList>
            <person name="Bowler C."/>
            <person name="Allen A.E."/>
            <person name="Badger J.H."/>
            <person name="Grimwood J."/>
            <person name="Jabbari K."/>
            <person name="Kuo A."/>
            <person name="Maheswari U."/>
            <person name="Martens C."/>
            <person name="Maumus F."/>
            <person name="Otillar R.P."/>
            <person name="Rayko E."/>
            <person name="Salamov A."/>
            <person name="Vandepoele K."/>
            <person name="Beszteri B."/>
            <person name="Gruber A."/>
            <person name="Heijde M."/>
            <person name="Katinka M."/>
            <person name="Mock T."/>
            <person name="Valentin K."/>
            <person name="Verret F."/>
            <person name="Berges J.A."/>
            <person name="Brownlee C."/>
            <person name="Cadoret J.P."/>
            <person name="Chiovitti A."/>
            <person name="Choi C.J."/>
            <person name="Coesel S."/>
            <person name="De Martino A."/>
            <person name="Detter J.C."/>
            <person name="Durkin C."/>
            <person name="Falciatore A."/>
            <person name="Fournet J."/>
            <person name="Haruta M."/>
            <person name="Huysman M.J."/>
            <person name="Jenkins B.D."/>
            <person name="Jiroutova K."/>
            <person name="Jorgensen R.E."/>
            <person name="Joubert Y."/>
            <person name="Kaplan A."/>
            <person name="Kroger N."/>
            <person name="Kroth P.G."/>
            <person name="La Roche J."/>
            <person name="Lindquist E."/>
            <person name="Lommer M."/>
            <person name="Martin-Jezequel V."/>
            <person name="Lopez P.J."/>
            <person name="Lucas S."/>
            <person name="Mangogna M."/>
            <person name="McGinnis K."/>
            <person name="Medlin L.K."/>
            <person name="Montsant A."/>
            <person name="Oudot-Le Secq M.P."/>
            <person name="Napoli C."/>
            <person name="Obornik M."/>
            <person name="Parker M.S."/>
            <person name="Petit J.L."/>
            <person name="Porcel B.M."/>
            <person name="Poulsen N."/>
            <person name="Robison M."/>
            <person name="Rychlewski L."/>
            <person name="Rynearson T.A."/>
            <person name="Schmutz J."/>
            <person name="Shapiro H."/>
            <person name="Siaut M."/>
            <person name="Stanley M."/>
            <person name="Sussman M.R."/>
            <person name="Taylor A.R."/>
            <person name="Vardi A."/>
            <person name="von Dassow P."/>
            <person name="Vyverman W."/>
            <person name="Willis A."/>
            <person name="Wyrwicz L.S."/>
            <person name="Rokhsar D.S."/>
            <person name="Weissenbach J."/>
            <person name="Armbrust E.V."/>
            <person name="Green B.R."/>
            <person name="Van de Peer Y."/>
            <person name="Grigoriev I.V."/>
        </authorList>
    </citation>
    <scope>NUCLEOTIDE SEQUENCE [LARGE SCALE GENOMIC DNA]</scope>
    <source>
        <strain evidence="7 8">CCAP 1055/1</strain>
    </source>
</reference>
<evidence type="ECO:0000256" key="2">
    <source>
        <dbReference type="ARBA" id="ARBA00005623"/>
    </source>
</evidence>
<dbReference type="GeneID" id="7201390"/>
<proteinExistence type="inferred from homology"/>
<evidence type="ECO:0000259" key="6">
    <source>
        <dbReference type="Pfam" id="PF09364"/>
    </source>
</evidence>
<gene>
    <name evidence="7" type="ORF">PHATRDRAFT_36257</name>
</gene>
<dbReference type="InterPro" id="IPR019790">
    <property type="entry name" value="Xul5P/Fru6P_PKetolase_CS"/>
</dbReference>
<dbReference type="PANTHER" id="PTHR31273">
    <property type="entry name" value="PHOSPHOKETOLASE-RELATED"/>
    <property type="match status" value="1"/>
</dbReference>
<dbReference type="RefSeq" id="XP_002180542.1">
    <property type="nucleotide sequence ID" value="XM_002180506.1"/>
</dbReference>
<dbReference type="AlphaFoldDB" id="B7G0U4"/>
<dbReference type="GO" id="GO:0016832">
    <property type="term" value="F:aldehyde-lyase activity"/>
    <property type="evidence" value="ECO:0007669"/>
    <property type="project" value="InterPro"/>
</dbReference>
<dbReference type="OrthoDB" id="2532903at2759"/>
<dbReference type="CDD" id="cd02011">
    <property type="entry name" value="TPP_PK"/>
    <property type="match status" value="1"/>
</dbReference>
<evidence type="ECO:0000313" key="7">
    <source>
        <dbReference type="EMBL" id="EEC47950.1"/>
    </source>
</evidence>